<keyword evidence="2" id="KW-1185">Reference proteome</keyword>
<organism evidence="3">
    <name type="scientific">Brugia timori</name>
    <dbReference type="NCBI Taxonomy" id="42155"/>
    <lineage>
        <taxon>Eukaryota</taxon>
        <taxon>Metazoa</taxon>
        <taxon>Ecdysozoa</taxon>
        <taxon>Nematoda</taxon>
        <taxon>Chromadorea</taxon>
        <taxon>Rhabditida</taxon>
        <taxon>Spirurina</taxon>
        <taxon>Spiruromorpha</taxon>
        <taxon>Filarioidea</taxon>
        <taxon>Onchocercidae</taxon>
        <taxon>Brugia</taxon>
    </lineage>
</organism>
<evidence type="ECO:0000313" key="1">
    <source>
        <dbReference type="EMBL" id="VDO56613.1"/>
    </source>
</evidence>
<gene>
    <name evidence="1" type="ORF">BTMF_LOCUS15950</name>
</gene>
<reference evidence="1 2" key="2">
    <citation type="submission" date="2018-11" db="EMBL/GenBank/DDBJ databases">
        <authorList>
            <consortium name="Pathogen Informatics"/>
        </authorList>
    </citation>
    <scope>NUCLEOTIDE SEQUENCE [LARGE SCALE GENOMIC DNA]</scope>
</reference>
<evidence type="ECO:0000313" key="2">
    <source>
        <dbReference type="Proteomes" id="UP000280834"/>
    </source>
</evidence>
<dbReference type="Proteomes" id="UP000280834">
    <property type="component" value="Unassembled WGS sequence"/>
</dbReference>
<proteinExistence type="predicted"/>
<sequence>MNIRKQMIGRDGNRCDRRKMKRMNHSCKFCDFSEIFNCT</sequence>
<accession>A0A0R3RD64</accession>
<dbReference type="EMBL" id="UZAG01023401">
    <property type="protein sequence ID" value="VDO56613.1"/>
    <property type="molecule type" value="Genomic_DNA"/>
</dbReference>
<protein>
    <submittedName>
        <fullName evidence="3">Nuclear receptor domain-containing protein</fullName>
    </submittedName>
</protein>
<dbReference type="WBParaSite" id="BTMF_0001798701-mRNA-1">
    <property type="protein sequence ID" value="BTMF_0001798701-mRNA-1"/>
    <property type="gene ID" value="BTMF_0001798701"/>
</dbReference>
<dbReference type="AlphaFoldDB" id="A0A0R3RD64"/>
<evidence type="ECO:0000313" key="3">
    <source>
        <dbReference type="WBParaSite" id="BTMF_0001798701-mRNA-1"/>
    </source>
</evidence>
<reference evidence="3" key="1">
    <citation type="submission" date="2017-02" db="UniProtKB">
        <authorList>
            <consortium name="WormBaseParasite"/>
        </authorList>
    </citation>
    <scope>IDENTIFICATION</scope>
</reference>
<name>A0A0R3RD64_9BILA</name>